<dbReference type="OrthoDB" id="3546032at2759"/>
<dbReference type="Proteomes" id="UP000326757">
    <property type="component" value="Unassembled WGS sequence"/>
</dbReference>
<gene>
    <name evidence="2" type="ORF">EYC80_010315</name>
</gene>
<keyword evidence="3" id="KW-1185">Reference proteome</keyword>
<sequence length="347" mass="39135">MSSNRFYSGQMTRHRNRPRHSIHRLSELVPRLEALRASSAVNQAKTECRQEDYLEELTRRRYMGEVAEEKVEHIRDSFATLNERIGQLHEPGPRTKNISGKEPAIVDDGDSEQEEGIKIVEIDDEKDEDYNGDGGVRCRRLTVEEEQEDEQHWRQTVDALPKDTRMTEYYVEMGYQMGPALSSRGESEKQQSPVPHSGGSARTVRPKKLFVPSIPSDQRDVHLLPEPTKPTSLLRIRIGTPSRDNPSLDRSLHGTSIKHSSVSSTDPINQIYGSEASEASSSTLAPSPAKRHKSSYVPLSGPRFGPKIAPRCETCMRMRKLCDRRSPCGRCSSLRNSPECIPYGPDL</sequence>
<protein>
    <recommendedName>
        <fullName evidence="4">Zn(2)-C6 fungal-type domain-containing protein</fullName>
    </recommendedName>
</protein>
<evidence type="ECO:0000313" key="3">
    <source>
        <dbReference type="Proteomes" id="UP000326757"/>
    </source>
</evidence>
<feature type="region of interest" description="Disordered" evidence="1">
    <location>
        <begin position="218"/>
        <end position="300"/>
    </location>
</feature>
<comment type="caution">
    <text evidence="2">The sequence shown here is derived from an EMBL/GenBank/DDBJ whole genome shotgun (WGS) entry which is preliminary data.</text>
</comment>
<reference evidence="2 3" key="1">
    <citation type="submission" date="2019-06" db="EMBL/GenBank/DDBJ databases">
        <title>Genome Sequence of the Brown Rot Fungal Pathogen Monilinia laxa.</title>
        <authorList>
            <person name="De Miccolis Angelini R.M."/>
            <person name="Landi L."/>
            <person name="Abate D."/>
            <person name="Pollastro S."/>
            <person name="Romanazzi G."/>
            <person name="Faretra F."/>
        </authorList>
    </citation>
    <scope>NUCLEOTIDE SEQUENCE [LARGE SCALE GENOMIC DNA]</scope>
    <source>
        <strain evidence="2 3">Mlax316</strain>
    </source>
</reference>
<evidence type="ECO:0000313" key="2">
    <source>
        <dbReference type="EMBL" id="KAB8289988.1"/>
    </source>
</evidence>
<organism evidence="2 3">
    <name type="scientific">Monilinia laxa</name>
    <name type="common">Brown rot fungus</name>
    <name type="synonym">Sclerotinia laxa</name>
    <dbReference type="NCBI Taxonomy" id="61186"/>
    <lineage>
        <taxon>Eukaryota</taxon>
        <taxon>Fungi</taxon>
        <taxon>Dikarya</taxon>
        <taxon>Ascomycota</taxon>
        <taxon>Pezizomycotina</taxon>
        <taxon>Leotiomycetes</taxon>
        <taxon>Helotiales</taxon>
        <taxon>Sclerotiniaceae</taxon>
        <taxon>Monilinia</taxon>
    </lineage>
</organism>
<evidence type="ECO:0008006" key="4">
    <source>
        <dbReference type="Google" id="ProtNLM"/>
    </source>
</evidence>
<name>A0A5N6JP13_MONLA</name>
<feature type="compositionally biased region" description="Polar residues" evidence="1">
    <location>
        <begin position="253"/>
        <end position="272"/>
    </location>
</feature>
<feature type="region of interest" description="Disordered" evidence="1">
    <location>
        <begin position="88"/>
        <end position="113"/>
    </location>
</feature>
<evidence type="ECO:0000256" key="1">
    <source>
        <dbReference type="SAM" id="MobiDB-lite"/>
    </source>
</evidence>
<dbReference type="EMBL" id="VIGI01000019">
    <property type="protein sequence ID" value="KAB8289988.1"/>
    <property type="molecule type" value="Genomic_DNA"/>
</dbReference>
<feature type="region of interest" description="Disordered" evidence="1">
    <location>
        <begin position="180"/>
        <end position="206"/>
    </location>
</feature>
<proteinExistence type="predicted"/>
<accession>A0A5N6JP13</accession>
<feature type="compositionally biased region" description="Low complexity" evidence="1">
    <location>
        <begin position="274"/>
        <end position="288"/>
    </location>
</feature>
<dbReference type="AlphaFoldDB" id="A0A5N6JP13"/>
<feature type="region of interest" description="Disordered" evidence="1">
    <location>
        <begin position="325"/>
        <end position="347"/>
    </location>
</feature>